<dbReference type="AlphaFoldDB" id="A0A0H4P5J9"/>
<keyword evidence="3" id="KW-1185">Reference proteome</keyword>
<feature type="signal peptide" evidence="1">
    <location>
        <begin position="1"/>
        <end position="22"/>
    </location>
</feature>
<dbReference type="RefSeq" id="WP_048640210.1">
    <property type="nucleotide sequence ID" value="NZ_CP012040.1"/>
</dbReference>
<proteinExistence type="predicted"/>
<feature type="chain" id="PRO_5005208532" description="Nuclear transport factor 2 family protein" evidence="1">
    <location>
        <begin position="23"/>
        <end position="174"/>
    </location>
</feature>
<evidence type="ECO:0008006" key="4">
    <source>
        <dbReference type="Google" id="ProtNLM"/>
    </source>
</evidence>
<evidence type="ECO:0000313" key="2">
    <source>
        <dbReference type="EMBL" id="AKP49696.1"/>
    </source>
</evidence>
<evidence type="ECO:0000256" key="1">
    <source>
        <dbReference type="SAM" id="SignalP"/>
    </source>
</evidence>
<name>A0A0H4P5J9_9BACT</name>
<accession>A0A0H4P5J9</accession>
<evidence type="ECO:0000313" key="3">
    <source>
        <dbReference type="Proteomes" id="UP000036520"/>
    </source>
</evidence>
<organism evidence="2 3">
    <name type="scientific">Cyclobacterium amurskyense</name>
    <dbReference type="NCBI Taxonomy" id="320787"/>
    <lineage>
        <taxon>Bacteria</taxon>
        <taxon>Pseudomonadati</taxon>
        <taxon>Bacteroidota</taxon>
        <taxon>Cytophagia</taxon>
        <taxon>Cytophagales</taxon>
        <taxon>Cyclobacteriaceae</taxon>
        <taxon>Cyclobacterium</taxon>
    </lineage>
</organism>
<reference evidence="2 3" key="1">
    <citation type="submission" date="2015-07" db="EMBL/GenBank/DDBJ databases">
        <authorList>
            <person name="Kim K.M."/>
        </authorList>
    </citation>
    <scope>NUCLEOTIDE SEQUENCE [LARGE SCALE GENOMIC DNA]</scope>
    <source>
        <strain evidence="2 3">KCTC 12363</strain>
    </source>
</reference>
<dbReference type="Proteomes" id="UP000036520">
    <property type="component" value="Chromosome"/>
</dbReference>
<dbReference type="EMBL" id="CP012040">
    <property type="protein sequence ID" value="AKP49696.1"/>
    <property type="molecule type" value="Genomic_DNA"/>
</dbReference>
<dbReference type="KEGG" id="camu:CA2015_0214"/>
<sequence>MVKNFLCCLFLCACQFTLTAEAQVIEEIKTAGQIYAYAQIHGDYEILLDFTYPILIEKAGGRPAMKNILKQIQDTKINKGQKLTTLEFGDDIQFSSNATEIHAVVPITTVIKVPGGTITSESNLVAVGTENRGNWYFIETTSINEQNISKVLPTWDHSLELPYKKPPVFKEDHL</sequence>
<dbReference type="OrthoDB" id="670350at2"/>
<protein>
    <recommendedName>
        <fullName evidence="4">Nuclear transport factor 2 family protein</fullName>
    </recommendedName>
</protein>
<keyword evidence="1" id="KW-0732">Signal</keyword>
<gene>
    <name evidence="2" type="ORF">CA2015_0214</name>
</gene>